<organism evidence="3 4">
    <name type="scientific">Saprolegnia diclina (strain VS20)</name>
    <dbReference type="NCBI Taxonomy" id="1156394"/>
    <lineage>
        <taxon>Eukaryota</taxon>
        <taxon>Sar</taxon>
        <taxon>Stramenopiles</taxon>
        <taxon>Oomycota</taxon>
        <taxon>Saprolegniomycetes</taxon>
        <taxon>Saprolegniales</taxon>
        <taxon>Saprolegniaceae</taxon>
        <taxon>Saprolegnia</taxon>
    </lineage>
</organism>
<gene>
    <name evidence="3" type="ORF">SDRG_09751</name>
</gene>
<name>T0QGM2_SAPDV</name>
<accession>T0QGM2</accession>
<dbReference type="EMBL" id="JH767162">
    <property type="protein sequence ID" value="EQC32780.1"/>
    <property type="molecule type" value="Genomic_DNA"/>
</dbReference>
<keyword evidence="1" id="KW-0175">Coiled coil</keyword>
<feature type="coiled-coil region" evidence="1">
    <location>
        <begin position="74"/>
        <end position="150"/>
    </location>
</feature>
<dbReference type="PANTHER" id="PTHR23159">
    <property type="entry name" value="CENTROSOMAL PROTEIN 2"/>
    <property type="match status" value="1"/>
</dbReference>
<proteinExistence type="predicted"/>
<evidence type="ECO:0000256" key="1">
    <source>
        <dbReference type="SAM" id="Coils"/>
    </source>
</evidence>
<dbReference type="OMA" id="MNIVHEF"/>
<feature type="region of interest" description="Disordered" evidence="2">
    <location>
        <begin position="1113"/>
        <end position="1133"/>
    </location>
</feature>
<evidence type="ECO:0000256" key="2">
    <source>
        <dbReference type="SAM" id="MobiDB-lite"/>
    </source>
</evidence>
<dbReference type="AlphaFoldDB" id="T0QGM2"/>
<dbReference type="OrthoDB" id="75762at2759"/>
<evidence type="ECO:0000313" key="4">
    <source>
        <dbReference type="Proteomes" id="UP000030762"/>
    </source>
</evidence>
<dbReference type="RefSeq" id="XP_008613924.1">
    <property type="nucleotide sequence ID" value="XM_008615702.1"/>
</dbReference>
<feature type="coiled-coil region" evidence="1">
    <location>
        <begin position="221"/>
        <end position="356"/>
    </location>
</feature>
<feature type="compositionally biased region" description="Pro residues" evidence="2">
    <location>
        <begin position="49"/>
        <end position="61"/>
    </location>
</feature>
<feature type="region of interest" description="Disordered" evidence="2">
    <location>
        <begin position="33"/>
        <end position="63"/>
    </location>
</feature>
<dbReference type="PANTHER" id="PTHR23159:SF31">
    <property type="entry name" value="CENTROSOME-ASSOCIATED PROTEIN CEP250 ISOFORM X1"/>
    <property type="match status" value="1"/>
</dbReference>
<evidence type="ECO:0000313" key="3">
    <source>
        <dbReference type="EMBL" id="EQC32780.1"/>
    </source>
</evidence>
<dbReference type="Proteomes" id="UP000030762">
    <property type="component" value="Unassembled WGS sequence"/>
</dbReference>
<feature type="coiled-coil region" evidence="1">
    <location>
        <begin position="875"/>
        <end position="933"/>
    </location>
</feature>
<dbReference type="InParanoid" id="T0QGM2"/>
<dbReference type="VEuPathDB" id="FungiDB:SDRG_09751"/>
<protein>
    <submittedName>
        <fullName evidence="3">Uncharacterized protein</fullName>
    </submittedName>
</protein>
<sequence length="1193" mass="136798">MDDEADVDTRLQQTLLKQHENYARQKELLQKLKRHSSDAAPLRHSAIRPPTPTPTPAPTDVPPRLVHSLAESHHETLNDNLRKQLELIRRLEHDNSRLRAEAASLRSQVALLDERAKVKDLDSARRANELENANELVTTLQRERDDVTTRNTQLKGLLTKAARVKESLEAELRGSLEAQRALHEQVHTLEYNVEQAVLREQSSQHQSQTAESHQIRLHAAIQTLQDELAHAQTSLAHKTEQCTSIQASANACVAQVEASLQAAQESLTKEVEKRRQWESACHAVEDQLETLTARDHTHKVALETLRELRERNTLLEEKVPYYNQLELDNKDMHGKLLHAQRDREEQERNMVQLKQGIWQTTNVLKKEIEAMRLYLLSIENDADGLGVDDVDVAVASWHECPSEIQHLRTMLSHFKHDLVHVSKQLIAGRENERALSDQCSILSHKLGECKAEMKDLCRDVERHKEACAVAESARDLSIREKRDLLLWSRATCQKTERMASEVEQWEQFTLQQIHRMQRLPWQDASSTTPTLDLQYKTYADLRQSWEASLQILLQEAHQCHVKANQETHRANKEVKKKLEAVKKLDMIETEMQRKLHEKDVEMQACQLRHTNSMQSLQEQHACLLRENDGQIAALTRQFTEATDKWTHAEASRHHLEHQLARLEADAPVYLSIAHLFIVSVRPMVLQIAELQMQKRILSHHMRQLENQHKEIEAIASLFQSTTPVRSLLVRFRAAALAVFACNRLRQTASHSYGRNEALGMVFPQQIGVVKLLALPSETQLRAGVQRLHANAAFADKVATLSQCGLTKRYQHHNSYGQSPVGEALLEAMHTLDPTGVQVVQNVLQGHASFLCDLRPVRHAMTHTVAIDVHRIRREVLEWMKKVEQLQFQRNALQKENYALQNAVQDKDYQLKELEVLNANTAELKQKLAMYQTHDGHSITVREFELCVQECKQAEHQVTLLESTVAESKLLIKDLEAQLNATTDRSKTLEDQLNNARHALLEEEDTVLNLKSVIARYEKELKKLQVAAQSVHTQFQQRCSEAEVDKVELNALAAMLHETQRKNESLEAELKVIQHDLLDAKDAPRESLQQQYHRDQHSASYLLVPPVPHAEYKPRRSFHSSGASSIADSAPRHRSRVLEKMHMTDLEDDAKVSMDLEKVNLAVHSYMERIDKKLQSMYGIPESGKWRDYKLQDA</sequence>
<keyword evidence="4" id="KW-1185">Reference proteome</keyword>
<feature type="coiled-coil region" evidence="1">
    <location>
        <begin position="957"/>
        <end position="1082"/>
    </location>
</feature>
<dbReference type="GeneID" id="19950478"/>
<dbReference type="STRING" id="1156394.T0QGM2"/>
<reference evidence="3 4" key="1">
    <citation type="submission" date="2012-04" db="EMBL/GenBank/DDBJ databases">
        <title>The Genome Sequence of Saprolegnia declina VS20.</title>
        <authorList>
            <consortium name="The Broad Institute Genome Sequencing Platform"/>
            <person name="Russ C."/>
            <person name="Nusbaum C."/>
            <person name="Tyler B."/>
            <person name="van West P."/>
            <person name="Dieguez-Uribeondo J."/>
            <person name="de Bruijn I."/>
            <person name="Tripathy S."/>
            <person name="Jiang R."/>
            <person name="Young S.K."/>
            <person name="Zeng Q."/>
            <person name="Gargeya S."/>
            <person name="Fitzgerald M."/>
            <person name="Haas B."/>
            <person name="Abouelleil A."/>
            <person name="Alvarado L."/>
            <person name="Arachchi H.M."/>
            <person name="Berlin A."/>
            <person name="Chapman S.B."/>
            <person name="Goldberg J."/>
            <person name="Griggs A."/>
            <person name="Gujja S."/>
            <person name="Hansen M."/>
            <person name="Howarth C."/>
            <person name="Imamovic A."/>
            <person name="Larimer J."/>
            <person name="McCowen C."/>
            <person name="Montmayeur A."/>
            <person name="Murphy C."/>
            <person name="Neiman D."/>
            <person name="Pearson M."/>
            <person name="Priest M."/>
            <person name="Roberts A."/>
            <person name="Saif S."/>
            <person name="Shea T."/>
            <person name="Sisk P."/>
            <person name="Sykes S."/>
            <person name="Wortman J."/>
            <person name="Nusbaum C."/>
            <person name="Birren B."/>
        </authorList>
    </citation>
    <scope>NUCLEOTIDE SEQUENCE [LARGE SCALE GENOMIC DNA]</scope>
    <source>
        <strain evidence="3 4">VS20</strain>
    </source>
</reference>
<dbReference type="eggNOG" id="ENOG502S078">
    <property type="taxonomic scope" value="Eukaryota"/>
</dbReference>